<dbReference type="InterPro" id="IPR001680">
    <property type="entry name" value="WD40_rpt"/>
</dbReference>
<evidence type="ECO:0000256" key="3">
    <source>
        <dbReference type="PROSITE-ProRule" id="PRU00221"/>
    </source>
</evidence>
<dbReference type="PANTHER" id="PTHR10039">
    <property type="entry name" value="AMELOGENIN"/>
    <property type="match status" value="1"/>
</dbReference>
<feature type="compositionally biased region" description="Basic residues" evidence="4">
    <location>
        <begin position="1"/>
        <end position="13"/>
    </location>
</feature>
<dbReference type="Pfam" id="PF22939">
    <property type="entry name" value="WHD_GPIID"/>
    <property type="match status" value="1"/>
</dbReference>
<dbReference type="EMBL" id="CAAKMV010000126">
    <property type="protein sequence ID" value="VIO56831.1"/>
    <property type="molecule type" value="Genomic_DNA"/>
</dbReference>
<dbReference type="Gene3D" id="2.130.10.10">
    <property type="entry name" value="YVTN repeat-like/Quinoprotein amine dehydrogenase"/>
    <property type="match status" value="3"/>
</dbReference>
<organism evidence="6">
    <name type="scientific">Gibberella zeae</name>
    <name type="common">Wheat head blight fungus</name>
    <name type="synonym">Fusarium graminearum</name>
    <dbReference type="NCBI Taxonomy" id="5518"/>
    <lineage>
        <taxon>Eukaryota</taxon>
        <taxon>Fungi</taxon>
        <taxon>Dikarya</taxon>
        <taxon>Ascomycota</taxon>
        <taxon>Pezizomycotina</taxon>
        <taxon>Sordariomycetes</taxon>
        <taxon>Hypocreomycetidae</taxon>
        <taxon>Hypocreales</taxon>
        <taxon>Nectriaceae</taxon>
        <taxon>Fusarium</taxon>
    </lineage>
</organism>
<dbReference type="InterPro" id="IPR019775">
    <property type="entry name" value="WD40_repeat_CS"/>
</dbReference>
<feature type="compositionally biased region" description="Pro residues" evidence="4">
    <location>
        <begin position="29"/>
        <end position="50"/>
    </location>
</feature>
<dbReference type="Pfam" id="PF00400">
    <property type="entry name" value="WD40"/>
    <property type="match status" value="3"/>
</dbReference>
<reference evidence="6" key="1">
    <citation type="submission" date="2019-04" db="EMBL/GenBank/DDBJ databases">
        <authorList>
            <person name="Melise S."/>
            <person name="Noan J."/>
            <person name="Okalmin O."/>
        </authorList>
    </citation>
    <scope>NUCLEOTIDE SEQUENCE</scope>
    <source>
        <strain evidence="6">FN9</strain>
    </source>
</reference>
<evidence type="ECO:0000256" key="4">
    <source>
        <dbReference type="SAM" id="MobiDB-lite"/>
    </source>
</evidence>
<dbReference type="PROSITE" id="PS50082">
    <property type="entry name" value="WD_REPEATS_2"/>
    <property type="match status" value="2"/>
</dbReference>
<accession>A0A4E9DW91</accession>
<dbReference type="PANTHER" id="PTHR10039:SF5">
    <property type="entry name" value="NACHT DOMAIN-CONTAINING PROTEIN"/>
    <property type="match status" value="1"/>
</dbReference>
<dbReference type="PROSITE" id="PS00018">
    <property type="entry name" value="EF_HAND_1"/>
    <property type="match status" value="1"/>
</dbReference>
<evidence type="ECO:0000259" key="5">
    <source>
        <dbReference type="PROSITE" id="PS50837"/>
    </source>
</evidence>
<feature type="domain" description="NACHT" evidence="5">
    <location>
        <begin position="377"/>
        <end position="524"/>
    </location>
</feature>
<dbReference type="Pfam" id="PF24883">
    <property type="entry name" value="NPHP3_N"/>
    <property type="match status" value="1"/>
</dbReference>
<dbReference type="InterPro" id="IPR031359">
    <property type="entry name" value="NACHT_N"/>
</dbReference>
<dbReference type="InterPro" id="IPR015943">
    <property type="entry name" value="WD40/YVTN_repeat-like_dom_sf"/>
</dbReference>
<feature type="repeat" description="WD" evidence="3">
    <location>
        <begin position="917"/>
        <end position="958"/>
    </location>
</feature>
<dbReference type="PROSITE" id="PS00678">
    <property type="entry name" value="WD_REPEATS_1"/>
    <property type="match status" value="1"/>
</dbReference>
<dbReference type="SMART" id="SM00320">
    <property type="entry name" value="WD40"/>
    <property type="match status" value="9"/>
</dbReference>
<dbReference type="Gene3D" id="3.40.50.300">
    <property type="entry name" value="P-loop containing nucleotide triphosphate hydrolases"/>
    <property type="match status" value="1"/>
</dbReference>
<evidence type="ECO:0000313" key="6">
    <source>
        <dbReference type="EMBL" id="VIO56831.1"/>
    </source>
</evidence>
<dbReference type="InterPro" id="IPR056884">
    <property type="entry name" value="NPHP3-like_N"/>
</dbReference>
<keyword evidence="1 3" id="KW-0853">WD repeat</keyword>
<dbReference type="Pfam" id="PF17100">
    <property type="entry name" value="NACHT_N"/>
    <property type="match status" value="1"/>
</dbReference>
<keyword evidence="2" id="KW-0677">Repeat</keyword>
<feature type="region of interest" description="Disordered" evidence="4">
    <location>
        <begin position="1"/>
        <end position="59"/>
    </location>
</feature>
<dbReference type="PROSITE" id="PS50294">
    <property type="entry name" value="WD_REPEATS_REGION"/>
    <property type="match status" value="1"/>
</dbReference>
<dbReference type="InterPro" id="IPR011047">
    <property type="entry name" value="Quinoprotein_ADH-like_sf"/>
</dbReference>
<gene>
    <name evidence="6" type="ORF">FUG_LOCUS230207</name>
</gene>
<dbReference type="InterPro" id="IPR054471">
    <property type="entry name" value="GPIID_WHD"/>
</dbReference>
<dbReference type="SUPFAM" id="SSF50998">
    <property type="entry name" value="Quinoprotein alcohol dehydrogenase-like"/>
    <property type="match status" value="2"/>
</dbReference>
<feature type="repeat" description="WD" evidence="3">
    <location>
        <begin position="966"/>
        <end position="1000"/>
    </location>
</feature>
<dbReference type="InterPro" id="IPR007111">
    <property type="entry name" value="NACHT_NTPase"/>
</dbReference>
<sequence length="1571" mass="175751">MGGRHRFRLKNLFKTKTAEDEPSTAPSPVGDPPPPSIPRTVPIPEPPPVEKQPEDNTERNKLQEDLWNDAYNTLRDSGNKHIVEYEEILLSELKNDNPDVTSLGTSYEERWQNMQRLVEIGLKKTEKEAKIYGKVNDGLQLFDTVRSLVTPAVSAVPQAAIPWVGVCFILEVFSNPAKQPGVHRAGLQHVLSRVNWYWNLAELLLQDNLEAKEDLGETALSNLRGELRKYVLDLYQTFLSYLIESVCYFQKNRAAAFLKSVVYIDYWGGKLTDIKASETEFERMSKKYNTTESRERLGTLVIGVKNIEKAIDRQTQQLQKLDEDGNNRVCFQDLYTTNPFLDKMQIERDKGTPLPHCYSWIFLTEGFQTWQQDPAQRLLWIKGDPGKGKTMLLCGIIDRLDELMPNLISCFFCRATEHYQNDATAVLRGLIWSLACQHPKLISHVRTQFDNIGRKAFDGPNKWEILSNILKRMVSDEDDCVPEGTTIAIDALDECIKDNDKLLDLILEICANENSKVKWLVSSRNWVEIEDTFMDESISSKRVVLSLEDDEEVEQSIQRAVEAFIKYKVEDLKKKKKHAEFPPEVNTIFTEKAGNTFLWVSLACKRLESKDVEPWQIPKILEDLPSGLRDLYRRMMQEIKDSSHASQCRDILAVTTLVYRPLSLAELSSSAKSLSQHSTRLDALKRQVLRCKGFLVISDDMVSFVHQSAKDFLLEDQLAKEFVWEADNEELLSKSFHRHHHGILLTMLQTMKKTLKHDIYDLKKPGVPVPLLDREDASDPLDSVEYACCYWADHISAFDDESASATLEFLKESVLYWLEACSLLGEVVTAVLAIQKLQNLVIGTEYHELASVLQDTRRFVSNFKSAIELFPLQTYVSGLLFSPRSSVARQAFQQHAFKTSWIDLPILEDWDACVQTLEGHKSTVLNLAFSGDGKWLASASEDSTLRVWDVATGVCLQTMAYPYADVQAVAFSPDSACLASVSTNYAIDFWDTTSNEFKKRHKVNTKGTNVLGLLFSPDGKWLASWSDGPKVQIRDAKTGNCIYDFTLEQGRGSAIGPQTRFSFSSDSQRILVGSGTVGIRDIVNGSWITENQIWPGRLLTSAFLPDGSWVGHAYGEHGHSIWRLSDSGAECKTEILGEDGCGLPPSGQYPLDRPLSSWERPSAFSGDGKQIATCTQYPFRIAIVEVATGDVSYADARSSADGTSGLPTAMAWSSNSQWLAVAGVQGNGEITIWDPKAIKNGSKDNGIQKRIHTMALSADGQRLATGSQDGTVEIQDMARPSNNILTLKGHDSTIHGIVFSPSGNMLATQCTYHVKIWNMKAAGECAHTFKAGPIDIRFITVSFWPMAFSVDDSQFAFVKGEDMVELHDLTKQTVSELDMEHVSCLVFSPDGLSLAAGNKVGKIKICDLQTKDVQEHKSGSSQYPHAITFSSDGKLLAYATTTGEIYVWEMPAERGIFKLETGLLTAQLSFSSDGRSLLTEQGRLTPECWPSVVDGQDAEAENNQLAAAPFVTRGYGIGFDGTWLVKDGERLVWLPPQYRSSSDFQKHVLVAGSVVAIRSSSDELLMFDFGD</sequence>
<name>A0A4E9DW91_GIBZA</name>
<dbReference type="PROSITE" id="PS50837">
    <property type="entry name" value="NACHT"/>
    <property type="match status" value="1"/>
</dbReference>
<evidence type="ECO:0000256" key="2">
    <source>
        <dbReference type="ARBA" id="ARBA00022737"/>
    </source>
</evidence>
<dbReference type="InterPro" id="IPR018247">
    <property type="entry name" value="EF_Hand_1_Ca_BS"/>
</dbReference>
<protein>
    <recommendedName>
        <fullName evidence="5">NACHT domain-containing protein</fullName>
    </recommendedName>
</protein>
<evidence type="ECO:0000256" key="1">
    <source>
        <dbReference type="ARBA" id="ARBA00022574"/>
    </source>
</evidence>
<proteinExistence type="predicted"/>
<dbReference type="InterPro" id="IPR027417">
    <property type="entry name" value="P-loop_NTPase"/>
</dbReference>
<dbReference type="SUPFAM" id="SSF52540">
    <property type="entry name" value="P-loop containing nucleoside triphosphate hydrolases"/>
    <property type="match status" value="1"/>
</dbReference>